<dbReference type="PROSITE" id="PS50943">
    <property type="entry name" value="HTH_CROC1"/>
    <property type="match status" value="1"/>
</dbReference>
<evidence type="ECO:0000259" key="1">
    <source>
        <dbReference type="PROSITE" id="PS50943"/>
    </source>
</evidence>
<dbReference type="Pfam" id="PF01381">
    <property type="entry name" value="HTH_3"/>
    <property type="match status" value="1"/>
</dbReference>
<dbReference type="CDD" id="cd00093">
    <property type="entry name" value="HTH_XRE"/>
    <property type="match status" value="1"/>
</dbReference>
<dbReference type="RefSeq" id="WP_390251778.1">
    <property type="nucleotide sequence ID" value="NZ_JBHSDT010000004.1"/>
</dbReference>
<reference evidence="3" key="1">
    <citation type="journal article" date="2019" name="Int. J. Syst. Evol. Microbiol.">
        <title>The Global Catalogue of Microorganisms (GCM) 10K type strain sequencing project: providing services to taxonomists for standard genome sequencing and annotation.</title>
        <authorList>
            <consortium name="The Broad Institute Genomics Platform"/>
            <consortium name="The Broad Institute Genome Sequencing Center for Infectious Disease"/>
            <person name="Wu L."/>
            <person name="Ma J."/>
        </authorList>
    </citation>
    <scope>NUCLEOTIDE SEQUENCE [LARGE SCALE GENOMIC DNA]</scope>
    <source>
        <strain evidence="3">CCUG 37865</strain>
    </source>
</reference>
<feature type="domain" description="HTH cro/C1-type" evidence="1">
    <location>
        <begin position="10"/>
        <end position="63"/>
    </location>
</feature>
<sequence length="118" mass="13507">MLTAFGKFCRKLRIDEGDLLKDMASKLGVTSSYLSAVENGKRNVPQDWIKKITEVYTLDYDQQIKLQNSAEESKINNKVDLKNLTNSDKDIMMALARSIDGMNEDDKVIIKNLLHKKR</sequence>
<dbReference type="SUPFAM" id="SSF47413">
    <property type="entry name" value="lambda repressor-like DNA-binding domains"/>
    <property type="match status" value="1"/>
</dbReference>
<proteinExistence type="predicted"/>
<accession>A0ABV8WV34</accession>
<protein>
    <submittedName>
        <fullName evidence="2">Helix-turn-helix transcriptional regulator</fullName>
    </submittedName>
</protein>
<keyword evidence="3" id="KW-1185">Reference proteome</keyword>
<dbReference type="InterPro" id="IPR001387">
    <property type="entry name" value="Cro/C1-type_HTH"/>
</dbReference>
<dbReference type="Proteomes" id="UP001595882">
    <property type="component" value="Unassembled WGS sequence"/>
</dbReference>
<evidence type="ECO:0000313" key="3">
    <source>
        <dbReference type="Proteomes" id="UP001595882"/>
    </source>
</evidence>
<dbReference type="EMBL" id="JBHSDT010000004">
    <property type="protein sequence ID" value="MFC4403339.1"/>
    <property type="molecule type" value="Genomic_DNA"/>
</dbReference>
<name>A0ABV8WV34_9BACI</name>
<comment type="caution">
    <text evidence="2">The sequence shown here is derived from an EMBL/GenBank/DDBJ whole genome shotgun (WGS) entry which is preliminary data.</text>
</comment>
<evidence type="ECO:0000313" key="2">
    <source>
        <dbReference type="EMBL" id="MFC4403339.1"/>
    </source>
</evidence>
<dbReference type="InterPro" id="IPR010982">
    <property type="entry name" value="Lambda_DNA-bd_dom_sf"/>
</dbReference>
<organism evidence="2 3">
    <name type="scientific">Gracilibacillus xinjiangensis</name>
    <dbReference type="NCBI Taxonomy" id="1193282"/>
    <lineage>
        <taxon>Bacteria</taxon>
        <taxon>Bacillati</taxon>
        <taxon>Bacillota</taxon>
        <taxon>Bacilli</taxon>
        <taxon>Bacillales</taxon>
        <taxon>Bacillaceae</taxon>
        <taxon>Gracilibacillus</taxon>
    </lineage>
</organism>
<dbReference type="Gene3D" id="1.10.260.40">
    <property type="entry name" value="lambda repressor-like DNA-binding domains"/>
    <property type="match status" value="1"/>
</dbReference>
<gene>
    <name evidence="2" type="ORF">ACFOY7_09635</name>
</gene>